<dbReference type="EMBL" id="PQXF01000100">
    <property type="protein sequence ID" value="PXF56516.1"/>
    <property type="molecule type" value="Genomic_DNA"/>
</dbReference>
<reference evidence="1" key="1">
    <citation type="submission" date="2018-01" db="EMBL/GenBank/DDBJ databases">
        <authorList>
            <person name="Krukenberg V."/>
        </authorList>
    </citation>
    <scope>NUCLEOTIDE SEQUENCE</scope>
    <source>
        <strain evidence="1">E20ANME2</strain>
    </source>
</reference>
<dbReference type="Proteomes" id="UP000248329">
    <property type="component" value="Unassembled WGS sequence"/>
</dbReference>
<evidence type="ECO:0000313" key="2">
    <source>
        <dbReference type="Proteomes" id="UP000248329"/>
    </source>
</evidence>
<protein>
    <submittedName>
        <fullName evidence="1">Uncharacterized protein</fullName>
    </submittedName>
</protein>
<comment type="caution">
    <text evidence="1">The sequence shown here is derived from an EMBL/GenBank/DDBJ whole genome shotgun (WGS) entry which is preliminary data.</text>
</comment>
<gene>
    <name evidence="1" type="ORF">C4B59_16785</name>
</gene>
<sequence>MSTCILFGFGFWFIYIWIMYKGDDVGNRDCGMSERFGSLGGREEFLGEVSEGVQSELCSVIGDYIRAVALRSFVL</sequence>
<accession>A0AC61KXX7</accession>
<proteinExistence type="predicted"/>
<name>A0AC61KXX7_9EURY</name>
<evidence type="ECO:0000313" key="1">
    <source>
        <dbReference type="EMBL" id="PXF56516.1"/>
    </source>
</evidence>
<organism evidence="1 2">
    <name type="scientific">Candidatus Methanogaster sp</name>
    <dbReference type="NCBI Taxonomy" id="3386292"/>
    <lineage>
        <taxon>Archaea</taxon>
        <taxon>Methanobacteriati</taxon>
        <taxon>Methanobacteriota</taxon>
        <taxon>Stenosarchaea group</taxon>
        <taxon>Methanomicrobia</taxon>
        <taxon>Methanosarcinales</taxon>
        <taxon>ANME-2 cluster</taxon>
        <taxon>Candidatus Methanogasteraceae</taxon>
        <taxon>Candidatus Methanogaster</taxon>
    </lineage>
</organism>